<evidence type="ECO:0000313" key="1">
    <source>
        <dbReference type="Proteomes" id="UP000887565"/>
    </source>
</evidence>
<protein>
    <submittedName>
        <fullName evidence="2">Uncharacterized protein</fullName>
    </submittedName>
</protein>
<dbReference type="InterPro" id="IPR024079">
    <property type="entry name" value="MetalloPept_cat_dom_sf"/>
</dbReference>
<dbReference type="AlphaFoldDB" id="A0A915IGS2"/>
<name>A0A915IGS2_ROMCU</name>
<organism evidence="1 2">
    <name type="scientific">Romanomermis culicivorax</name>
    <name type="common">Nematode worm</name>
    <dbReference type="NCBI Taxonomy" id="13658"/>
    <lineage>
        <taxon>Eukaryota</taxon>
        <taxon>Metazoa</taxon>
        <taxon>Ecdysozoa</taxon>
        <taxon>Nematoda</taxon>
        <taxon>Enoplea</taxon>
        <taxon>Dorylaimia</taxon>
        <taxon>Mermithida</taxon>
        <taxon>Mermithoidea</taxon>
        <taxon>Mermithidae</taxon>
        <taxon>Romanomermis</taxon>
    </lineage>
</organism>
<dbReference type="Proteomes" id="UP000887565">
    <property type="component" value="Unplaced"/>
</dbReference>
<dbReference type="Gene3D" id="3.40.390.10">
    <property type="entry name" value="Collagenase (Catalytic Domain)"/>
    <property type="match status" value="1"/>
</dbReference>
<proteinExistence type="predicted"/>
<accession>A0A915IGS2</accession>
<reference evidence="2" key="1">
    <citation type="submission" date="2022-11" db="UniProtKB">
        <authorList>
            <consortium name="WormBaseParasite"/>
        </authorList>
    </citation>
    <scope>IDENTIFICATION</scope>
</reference>
<sequence>SHSKHNHFSETDDSPQVPLFRWEASTSLKRIHLHKSDENSQKAIIPSLEHYRQKRQIRRFKLASRRSKGASKFLKSTTTALPKTTIENSRNNFEMMGNMLSGGRFSPPKKSPQQQILGLDLLVVTDYSVYKQFLDNAHGDEYQAENAIYRYYTSILNETVKEAPWVLNSYGRNTTFSTTSTTTTSVSSEIWNFTDQRFVASDGKNGRGDYEEEEMYALKTTRIDAYETLRNFQTWIKDNANNLPEHDHAIAMTR</sequence>
<keyword evidence="1" id="KW-1185">Reference proteome</keyword>
<dbReference type="WBParaSite" id="nRc.2.0.1.t13310-RA">
    <property type="protein sequence ID" value="nRc.2.0.1.t13310-RA"/>
    <property type="gene ID" value="nRc.2.0.1.g13310"/>
</dbReference>
<evidence type="ECO:0000313" key="2">
    <source>
        <dbReference type="WBParaSite" id="nRc.2.0.1.t13310-RA"/>
    </source>
</evidence>
<dbReference type="GO" id="GO:0008237">
    <property type="term" value="F:metallopeptidase activity"/>
    <property type="evidence" value="ECO:0007669"/>
    <property type="project" value="InterPro"/>
</dbReference>